<accession>A0A0E9PB72</accession>
<sequence>MVYSFTAMRMILRYPVGSKVYIHLGQSYSNSHSCYHTSPVLSQLGVSTLFP</sequence>
<reference evidence="1" key="2">
    <citation type="journal article" date="2015" name="Fish Shellfish Immunol.">
        <title>Early steps in the European eel (Anguilla anguilla)-Vibrio vulnificus interaction in the gills: Role of the RtxA13 toxin.</title>
        <authorList>
            <person name="Callol A."/>
            <person name="Pajuelo D."/>
            <person name="Ebbesson L."/>
            <person name="Teles M."/>
            <person name="MacKenzie S."/>
            <person name="Amaro C."/>
        </authorList>
    </citation>
    <scope>NUCLEOTIDE SEQUENCE</scope>
</reference>
<reference evidence="1" key="1">
    <citation type="submission" date="2014-11" db="EMBL/GenBank/DDBJ databases">
        <authorList>
            <person name="Amaro Gonzalez C."/>
        </authorList>
    </citation>
    <scope>NUCLEOTIDE SEQUENCE</scope>
</reference>
<dbReference type="AlphaFoldDB" id="A0A0E9PB72"/>
<evidence type="ECO:0000313" key="1">
    <source>
        <dbReference type="EMBL" id="JAH01108.1"/>
    </source>
</evidence>
<proteinExistence type="predicted"/>
<name>A0A0E9PB72_ANGAN</name>
<dbReference type="EMBL" id="GBXM01107469">
    <property type="protein sequence ID" value="JAH01108.1"/>
    <property type="molecule type" value="Transcribed_RNA"/>
</dbReference>
<protein>
    <submittedName>
        <fullName evidence="1">Uncharacterized protein</fullName>
    </submittedName>
</protein>
<organism evidence="1">
    <name type="scientific">Anguilla anguilla</name>
    <name type="common">European freshwater eel</name>
    <name type="synonym">Muraena anguilla</name>
    <dbReference type="NCBI Taxonomy" id="7936"/>
    <lineage>
        <taxon>Eukaryota</taxon>
        <taxon>Metazoa</taxon>
        <taxon>Chordata</taxon>
        <taxon>Craniata</taxon>
        <taxon>Vertebrata</taxon>
        <taxon>Euteleostomi</taxon>
        <taxon>Actinopterygii</taxon>
        <taxon>Neopterygii</taxon>
        <taxon>Teleostei</taxon>
        <taxon>Anguilliformes</taxon>
        <taxon>Anguillidae</taxon>
        <taxon>Anguilla</taxon>
    </lineage>
</organism>